<evidence type="ECO:0000313" key="4">
    <source>
        <dbReference type="Proteomes" id="UP001516464"/>
    </source>
</evidence>
<accession>A0ABQ7I126</accession>
<keyword evidence="1" id="KW-0175">Coiled coil</keyword>
<name>A0ABQ7I126_9MICR</name>
<evidence type="ECO:0000259" key="2">
    <source>
        <dbReference type="SMART" id="SM00555"/>
    </source>
</evidence>
<dbReference type="SMART" id="SM00555">
    <property type="entry name" value="GIT"/>
    <property type="match status" value="2"/>
</dbReference>
<comment type="caution">
    <text evidence="3">The sequence shown here is derived from an EMBL/GenBank/DDBJ whole genome shotgun (WGS) entry which is preliminary data.</text>
</comment>
<feature type="domain" description="GIT Spa2 homology (SHD)" evidence="2">
    <location>
        <begin position="81"/>
        <end position="111"/>
    </location>
</feature>
<evidence type="ECO:0000313" key="3">
    <source>
        <dbReference type="EMBL" id="KAF7684142.1"/>
    </source>
</evidence>
<evidence type="ECO:0000256" key="1">
    <source>
        <dbReference type="SAM" id="Coils"/>
    </source>
</evidence>
<reference evidence="3 4" key="1">
    <citation type="submission" date="2019-01" db="EMBL/GenBank/DDBJ databases">
        <title>Genomes sequencing and comparative genomics of infectious freshwater microsporidia, Cucumispora dikerogammari and Thelohania contejeani.</title>
        <authorList>
            <person name="Cormier A."/>
            <person name="Giraud I."/>
            <person name="Wattier R."/>
            <person name="Teixeira M."/>
            <person name="Grandjean F."/>
            <person name="Rigaud T."/>
            <person name="Cordaux R."/>
        </authorList>
    </citation>
    <scope>NUCLEOTIDE SEQUENCE [LARGE SCALE GENOMIC DNA]</scope>
    <source>
        <strain evidence="3">T1</strain>
        <tissue evidence="3">Spores</tissue>
    </source>
</reference>
<dbReference type="Pfam" id="PF08518">
    <property type="entry name" value="GIT_SHD"/>
    <property type="match status" value="1"/>
</dbReference>
<gene>
    <name evidence="3" type="primary">SPA2</name>
    <name evidence="3" type="ORF">TCON_0660</name>
</gene>
<feature type="domain" description="GIT Spa2 homology (SHD)" evidence="2">
    <location>
        <begin position="34"/>
        <end position="64"/>
    </location>
</feature>
<feature type="coiled-coil region" evidence="1">
    <location>
        <begin position="118"/>
        <end position="149"/>
    </location>
</feature>
<proteinExistence type="predicted"/>
<organism evidence="3 4">
    <name type="scientific">Astathelohania contejeani</name>
    <dbReference type="NCBI Taxonomy" id="164912"/>
    <lineage>
        <taxon>Eukaryota</taxon>
        <taxon>Fungi</taxon>
        <taxon>Fungi incertae sedis</taxon>
        <taxon>Microsporidia</taxon>
        <taxon>Astathelohaniidae</taxon>
        <taxon>Astathelohania</taxon>
    </lineage>
</organism>
<dbReference type="EMBL" id="SBIQ01000027">
    <property type="protein sequence ID" value="KAF7684142.1"/>
    <property type="molecule type" value="Genomic_DNA"/>
</dbReference>
<dbReference type="InterPro" id="IPR013724">
    <property type="entry name" value="GIT_SHD"/>
</dbReference>
<protein>
    <submittedName>
        <fullName evidence="3">Protein SPA2</fullName>
    </submittedName>
</protein>
<dbReference type="Proteomes" id="UP001516464">
    <property type="component" value="Unassembled WGS sequence"/>
</dbReference>
<keyword evidence="4" id="KW-1185">Reference proteome</keyword>
<sequence>MSTPVNDEIIRCTLKSYIGRAIEEIQIESRQKEAIQKMIFLDKTRFFELVDDVMDEISRRETSARPFLEPQKIYSNNRNLSRKRLARLSNDHFHNLVLDVYLVYIHHIPGSDKMPSGVNTLISDLERLIQNLKDQKNRHEIVLEAIREESSYLKKMKIFYEYLREIFTKHNEELIVINHIESLPINHSNINILLEPTTFLEQCDSYFKNDFVDEYNFHKRNINDNKNNRYILNREILGIVGLLLKIESDKPDISIVQEVQIIIDVLTHLKDRIVVYGMDFDYKPIVSTISEVTNSIINKVKIIKQVSDYNIENLIKEKNMLDEIDPATNNENIPGIIYRIANIVKKILAEIPGDN</sequence>